<keyword evidence="2" id="KW-1185">Reference proteome</keyword>
<proteinExistence type="predicted"/>
<gene>
    <name evidence="1" type="ORF">QRD02_10460</name>
</gene>
<name>A0ABT8DLG5_9FLAO</name>
<reference evidence="1 2" key="1">
    <citation type="submission" date="2023-06" db="EMBL/GenBank/DDBJ databases">
        <authorList>
            <person name="Ye Y.-Q."/>
            <person name="Du Z.-J."/>
        </authorList>
    </citation>
    <scope>NUCLEOTIDE SEQUENCE [LARGE SCALE GENOMIC DNA]</scope>
    <source>
        <strain evidence="1 2">SDUM287046</strain>
    </source>
</reference>
<dbReference type="InterPro" id="IPR022172">
    <property type="entry name" value="DUF3703"/>
</dbReference>
<protein>
    <submittedName>
        <fullName evidence="1">DUF3703 domain-containing protein</fullName>
    </submittedName>
</protein>
<sequence length="127" mass="14442">MKLYTSLPKGLKPFYDIELENYRKEFSSGNLKKAWNHLERAHILGQNYPYAHTFVHWKMLQFGFKIKSGKEILGQIPRLIFGGIKSFVGKIPVGNPGGANVPPLKSFPIEKELQDIFKKAGVRANQV</sequence>
<organism evidence="1 2">
    <name type="scientific">Aequorivita aurantiaca</name>
    <dbReference type="NCBI Taxonomy" id="3053356"/>
    <lineage>
        <taxon>Bacteria</taxon>
        <taxon>Pseudomonadati</taxon>
        <taxon>Bacteroidota</taxon>
        <taxon>Flavobacteriia</taxon>
        <taxon>Flavobacteriales</taxon>
        <taxon>Flavobacteriaceae</taxon>
        <taxon>Aequorivita</taxon>
    </lineage>
</organism>
<dbReference type="EMBL" id="JAUGQQ010000006">
    <property type="protein sequence ID" value="MDN3724806.1"/>
    <property type="molecule type" value="Genomic_DNA"/>
</dbReference>
<accession>A0ABT8DLG5</accession>
<comment type="caution">
    <text evidence="1">The sequence shown here is derived from an EMBL/GenBank/DDBJ whole genome shotgun (WGS) entry which is preliminary data.</text>
</comment>
<dbReference type="Pfam" id="PF12487">
    <property type="entry name" value="DUF3703"/>
    <property type="match status" value="1"/>
</dbReference>
<dbReference type="RefSeq" id="WP_290254893.1">
    <property type="nucleotide sequence ID" value="NZ_JAUGQQ010000006.1"/>
</dbReference>
<evidence type="ECO:0000313" key="2">
    <source>
        <dbReference type="Proteomes" id="UP001244787"/>
    </source>
</evidence>
<evidence type="ECO:0000313" key="1">
    <source>
        <dbReference type="EMBL" id="MDN3724806.1"/>
    </source>
</evidence>
<dbReference type="Proteomes" id="UP001244787">
    <property type="component" value="Unassembled WGS sequence"/>
</dbReference>